<proteinExistence type="predicted"/>
<comment type="caution">
    <text evidence="2">The sequence shown here is derived from an EMBL/GenBank/DDBJ whole genome shotgun (WGS) entry which is preliminary data.</text>
</comment>
<dbReference type="AlphaFoldDB" id="A0ABC8RPS6"/>
<accession>A0ABC8RPS6</accession>
<evidence type="ECO:0000259" key="1">
    <source>
        <dbReference type="Pfam" id="PF10354"/>
    </source>
</evidence>
<gene>
    <name evidence="2" type="ORF">ILEXP_LOCUS12838</name>
</gene>
<sequence>MESKVLVDDRGEKCIKHYSSSHKILLVGEGDFSFAARLAEAFGPASNMVATSLDLDCKVDANTMSHHPLLNVKAFDRIVFNCPHAGLNYFMLHQNVIKAFLKNARDMLTESGQIHVTHKTSYPYTMWEITKLAEEGGLQLVEEVPFTKWDYPAIKIKKHMGIKAIGHSLSENVVLSNLPMP</sequence>
<dbReference type="SUPFAM" id="SSF53335">
    <property type="entry name" value="S-adenosyl-L-methionine-dependent methyltransferases"/>
    <property type="match status" value="1"/>
</dbReference>
<evidence type="ECO:0000313" key="2">
    <source>
        <dbReference type="EMBL" id="CAK9145044.1"/>
    </source>
</evidence>
<dbReference type="InterPro" id="IPR019446">
    <property type="entry name" value="BMT5-like"/>
</dbReference>
<reference evidence="2 3" key="1">
    <citation type="submission" date="2024-02" db="EMBL/GenBank/DDBJ databases">
        <authorList>
            <person name="Vignale AGUSTIN F."/>
            <person name="Sosa J E."/>
            <person name="Modenutti C."/>
        </authorList>
    </citation>
    <scope>NUCLEOTIDE SEQUENCE [LARGE SCALE GENOMIC DNA]</scope>
</reference>
<dbReference type="Pfam" id="PF10354">
    <property type="entry name" value="BMT5-like"/>
    <property type="match status" value="2"/>
</dbReference>
<dbReference type="PANTHER" id="PTHR11538">
    <property type="entry name" value="PHENYLALANYL-TRNA SYNTHETASE"/>
    <property type="match status" value="1"/>
</dbReference>
<evidence type="ECO:0000313" key="3">
    <source>
        <dbReference type="Proteomes" id="UP001642360"/>
    </source>
</evidence>
<name>A0ABC8RPS6_9AQUA</name>
<feature type="domain" description="25S rRNA (uridine-N(3))-methyltransferase BMT5-like" evidence="1">
    <location>
        <begin position="25"/>
        <end position="54"/>
    </location>
</feature>
<dbReference type="PANTHER" id="PTHR11538:SF89">
    <property type="entry name" value="PROTEIN, PUTATIVE (DUF2431)-RELATED"/>
    <property type="match status" value="1"/>
</dbReference>
<feature type="domain" description="25S rRNA (uridine-N(3))-methyltransferase BMT5-like" evidence="1">
    <location>
        <begin position="58"/>
        <end position="155"/>
    </location>
</feature>
<dbReference type="EMBL" id="CAUOFW020001458">
    <property type="protein sequence ID" value="CAK9145044.1"/>
    <property type="molecule type" value="Genomic_DNA"/>
</dbReference>
<dbReference type="InterPro" id="IPR029063">
    <property type="entry name" value="SAM-dependent_MTases_sf"/>
</dbReference>
<dbReference type="Proteomes" id="UP001642360">
    <property type="component" value="Unassembled WGS sequence"/>
</dbReference>
<keyword evidence="3" id="KW-1185">Reference proteome</keyword>
<organism evidence="2 3">
    <name type="scientific">Ilex paraguariensis</name>
    <name type="common">yerba mate</name>
    <dbReference type="NCBI Taxonomy" id="185542"/>
    <lineage>
        <taxon>Eukaryota</taxon>
        <taxon>Viridiplantae</taxon>
        <taxon>Streptophyta</taxon>
        <taxon>Embryophyta</taxon>
        <taxon>Tracheophyta</taxon>
        <taxon>Spermatophyta</taxon>
        <taxon>Magnoliopsida</taxon>
        <taxon>eudicotyledons</taxon>
        <taxon>Gunneridae</taxon>
        <taxon>Pentapetalae</taxon>
        <taxon>asterids</taxon>
        <taxon>campanulids</taxon>
        <taxon>Aquifoliales</taxon>
        <taxon>Aquifoliaceae</taxon>
        <taxon>Ilex</taxon>
    </lineage>
</organism>
<protein>
    <recommendedName>
        <fullName evidence="1">25S rRNA (uridine-N(3))-methyltransferase BMT5-like domain-containing protein</fullName>
    </recommendedName>
</protein>